<reference evidence="3 4" key="1">
    <citation type="submission" date="2020-12" db="EMBL/GenBank/DDBJ databases">
        <title>Concerted genomic and epigenomic changes stabilize Arabidopsis allopolyploids.</title>
        <authorList>
            <person name="Chen Z."/>
        </authorList>
    </citation>
    <scope>NUCLEOTIDE SEQUENCE [LARGE SCALE GENOMIC DNA]</scope>
    <source>
        <strain evidence="3">As9502</strain>
        <tissue evidence="3">Leaf</tissue>
    </source>
</reference>
<comment type="caution">
    <text evidence="3">The sequence shown here is derived from an EMBL/GenBank/DDBJ whole genome shotgun (WGS) entry which is preliminary data.</text>
</comment>
<dbReference type="OrthoDB" id="6160824at2759"/>
<evidence type="ECO:0000259" key="2">
    <source>
        <dbReference type="PROSITE" id="PS50104"/>
    </source>
</evidence>
<dbReference type="EMBL" id="JAEFBJ010000006">
    <property type="protein sequence ID" value="KAG7599267.1"/>
    <property type="molecule type" value="Genomic_DNA"/>
</dbReference>
<proteinExistence type="predicted"/>
<keyword evidence="3" id="KW-0675">Receptor</keyword>
<dbReference type="InterPro" id="IPR000157">
    <property type="entry name" value="TIR_dom"/>
</dbReference>
<dbReference type="GO" id="GO:0007165">
    <property type="term" value="P:signal transduction"/>
    <property type="evidence" value="ECO:0007669"/>
    <property type="project" value="InterPro"/>
</dbReference>
<feature type="domain" description="TIR" evidence="2">
    <location>
        <begin position="12"/>
        <end position="148"/>
    </location>
</feature>
<dbReference type="FunFam" id="3.40.50.10140:FF:000007">
    <property type="entry name" value="Disease resistance protein (TIR-NBS-LRR class)"/>
    <property type="match status" value="1"/>
</dbReference>
<sequence length="148" mass="17201">MASSSSQSIQNYHYHVFLSFRGSDTRQTFVSHLYKALCNRGILTFKDDRELEKGDSITDEICRAIRSSRFAVVVISENYASSRWCLDELQLIMELQLGGELTVFPIFYRVEPSDVRYQKGCFAESFQKHETRENAENVSSWRKALNRL</sequence>
<evidence type="ECO:0000256" key="1">
    <source>
        <dbReference type="ARBA" id="ARBA00023027"/>
    </source>
</evidence>
<dbReference type="PANTHER" id="PTHR32009">
    <property type="entry name" value="TMV RESISTANCE PROTEIN N-LIKE"/>
    <property type="match status" value="1"/>
</dbReference>
<name>A0A8T2CIE2_ARASU</name>
<dbReference type="AlphaFoldDB" id="A0A8T2CIE2"/>
<feature type="non-terminal residue" evidence="3">
    <location>
        <position position="148"/>
    </location>
</feature>
<dbReference type="PROSITE" id="PS50104">
    <property type="entry name" value="TIR"/>
    <property type="match status" value="1"/>
</dbReference>
<accession>A0A8T2CIE2</accession>
<dbReference type="Proteomes" id="UP000694251">
    <property type="component" value="Chromosome 6"/>
</dbReference>
<organism evidence="3 4">
    <name type="scientific">Arabidopsis suecica</name>
    <name type="common">Swedish thale-cress</name>
    <name type="synonym">Cardaminopsis suecica</name>
    <dbReference type="NCBI Taxonomy" id="45249"/>
    <lineage>
        <taxon>Eukaryota</taxon>
        <taxon>Viridiplantae</taxon>
        <taxon>Streptophyta</taxon>
        <taxon>Embryophyta</taxon>
        <taxon>Tracheophyta</taxon>
        <taxon>Spermatophyta</taxon>
        <taxon>Magnoliopsida</taxon>
        <taxon>eudicotyledons</taxon>
        <taxon>Gunneridae</taxon>
        <taxon>Pentapetalae</taxon>
        <taxon>rosids</taxon>
        <taxon>malvids</taxon>
        <taxon>Brassicales</taxon>
        <taxon>Brassicaceae</taxon>
        <taxon>Camelineae</taxon>
        <taxon>Arabidopsis</taxon>
    </lineage>
</organism>
<dbReference type="SMART" id="SM00255">
    <property type="entry name" value="TIR"/>
    <property type="match status" value="1"/>
</dbReference>
<keyword evidence="4" id="KW-1185">Reference proteome</keyword>
<evidence type="ECO:0000313" key="4">
    <source>
        <dbReference type="Proteomes" id="UP000694251"/>
    </source>
</evidence>
<dbReference type="PANTHER" id="PTHR32009:SF152">
    <property type="entry name" value="NEUTRAL_ALKALINE INVERTASE"/>
    <property type="match status" value="1"/>
</dbReference>
<protein>
    <submittedName>
        <fullName evidence="3">Toll/interleukin-1 receptor homology (TIR) domain</fullName>
    </submittedName>
</protein>
<keyword evidence="1" id="KW-0520">NAD</keyword>
<dbReference type="Pfam" id="PF01582">
    <property type="entry name" value="TIR"/>
    <property type="match status" value="1"/>
</dbReference>
<gene>
    <name evidence="3" type="ORF">ISN44_As06g034580</name>
</gene>
<evidence type="ECO:0000313" key="3">
    <source>
        <dbReference type="EMBL" id="KAG7599267.1"/>
    </source>
</evidence>